<proteinExistence type="predicted"/>
<accession>A0A6F8ZIF2</accession>
<reference evidence="1 2" key="1">
    <citation type="submission" date="2020-02" db="EMBL/GenBank/DDBJ databases">
        <authorList>
            <person name="Hogendoorn C."/>
        </authorList>
    </citation>
    <scope>NUCLEOTIDE SEQUENCE [LARGE SCALE GENOMIC DNA]</scope>
    <source>
        <strain evidence="1">R501</strain>
    </source>
</reference>
<organism evidence="1 2">
    <name type="scientific">Candidatus Hydrogenisulfobacillus filiaventi</name>
    <dbReference type="NCBI Taxonomy" id="2707344"/>
    <lineage>
        <taxon>Bacteria</taxon>
        <taxon>Bacillati</taxon>
        <taxon>Bacillota</taxon>
        <taxon>Clostridia</taxon>
        <taxon>Eubacteriales</taxon>
        <taxon>Clostridiales Family XVII. Incertae Sedis</taxon>
        <taxon>Candidatus Hydrogenisulfobacillus</taxon>
    </lineage>
</organism>
<dbReference type="KEGG" id="hfv:R50_1871"/>
<protein>
    <submittedName>
        <fullName evidence="1">Uncharacterized protein</fullName>
    </submittedName>
</protein>
<dbReference type="EMBL" id="LR778114">
    <property type="protein sequence ID" value="CAB1129368.1"/>
    <property type="molecule type" value="Genomic_DNA"/>
</dbReference>
<dbReference type="Proteomes" id="UP000503399">
    <property type="component" value="Chromosome"/>
</dbReference>
<dbReference type="AlphaFoldDB" id="A0A6F8ZIF2"/>
<evidence type="ECO:0000313" key="1">
    <source>
        <dbReference type="EMBL" id="CAB1129368.1"/>
    </source>
</evidence>
<evidence type="ECO:0000313" key="2">
    <source>
        <dbReference type="Proteomes" id="UP000503399"/>
    </source>
</evidence>
<gene>
    <name evidence="1" type="ORF">R50_1871</name>
</gene>
<sequence>MPWPLTAVPSVSVCSIGLLSQTGDLHLYGMASLVINETDGFESLDVAGNRLPDPAVYGSNFGAYAFPLAGSGSGTPLAVGLMVPISAGTVPGDGAGSFSPGVHTIPKAVVTVYPTVSGSATGPYGPPVLAGDLILCR</sequence>
<keyword evidence="2" id="KW-1185">Reference proteome</keyword>
<name>A0A6F8ZIF2_9FIRM</name>